<comment type="cofactor">
    <cofactor evidence="11">
        <name>[2Fe-2S] cluster</name>
        <dbReference type="ChEBI" id="CHEBI:190135"/>
    </cofactor>
    <text evidence="11">Binds 1 [2Fe-2S] cluster per subunit.</text>
</comment>
<dbReference type="RefSeq" id="WP_154429265.1">
    <property type="nucleotide sequence ID" value="NZ_VUNI01000005.1"/>
</dbReference>
<evidence type="ECO:0000256" key="7">
    <source>
        <dbReference type="ARBA" id="ARBA00022975"/>
    </source>
</evidence>
<comment type="pathway">
    <text evidence="11">Pyrimidine metabolism; UMP biosynthesis via de novo pathway; orotate from (S)-dihydroorotate (NAD(+) route): step 1/1.</text>
</comment>
<keyword evidence="5 11" id="KW-0479">Metal-binding</keyword>
<feature type="binding site" evidence="11 13">
    <location>
        <position position="228"/>
    </location>
    <ligand>
        <name>[2Fe-2S] cluster</name>
        <dbReference type="ChEBI" id="CHEBI:190135"/>
    </ligand>
</feature>
<evidence type="ECO:0000256" key="9">
    <source>
        <dbReference type="ARBA" id="ARBA00023004"/>
    </source>
</evidence>
<reference evidence="15 16" key="1">
    <citation type="submission" date="2019-08" db="EMBL/GenBank/DDBJ databases">
        <title>In-depth cultivation of the pig gut microbiome towards novel bacterial diversity and tailored functional studies.</title>
        <authorList>
            <person name="Wylensek D."/>
            <person name="Hitch T.C.A."/>
            <person name="Clavel T."/>
        </authorList>
    </citation>
    <scope>NUCLEOTIDE SEQUENCE [LARGE SCALE GENOMIC DNA]</scope>
    <source>
        <strain evidence="15 16">MUC/MUC-530-WT-4D</strain>
    </source>
</reference>
<dbReference type="GO" id="GO:0051537">
    <property type="term" value="F:2 iron, 2 sulfur cluster binding"/>
    <property type="evidence" value="ECO:0007669"/>
    <property type="project" value="UniProtKB-KW"/>
</dbReference>
<feature type="domain" description="FAD-binding FR-type" evidence="14">
    <location>
        <begin position="4"/>
        <end position="105"/>
    </location>
</feature>
<dbReference type="GO" id="GO:0046872">
    <property type="term" value="F:metal ion binding"/>
    <property type="evidence" value="ECO:0007669"/>
    <property type="project" value="UniProtKB-KW"/>
</dbReference>
<comment type="cofactor">
    <cofactor evidence="13">
        <name>[2Fe-2S] cluster</name>
        <dbReference type="ChEBI" id="CHEBI:190135"/>
    </cofactor>
    <text evidence="13">Binds 1 [2Fe-2S] cluster per subunit.</text>
</comment>
<dbReference type="InterPro" id="IPR008333">
    <property type="entry name" value="Cbr1-like_FAD-bd_dom"/>
</dbReference>
<evidence type="ECO:0000313" key="16">
    <source>
        <dbReference type="Proteomes" id="UP000474024"/>
    </source>
</evidence>
<protein>
    <recommendedName>
        <fullName evidence="11">Dihydroorotate dehydrogenase B (NAD(+)), electron transfer subunit</fullName>
    </recommendedName>
    <alternativeName>
        <fullName evidence="11">Dihydroorotate oxidase B, electron transfer subunit</fullName>
    </alternativeName>
</protein>
<keyword evidence="4 11" id="KW-0001">2Fe-2S</keyword>
<evidence type="ECO:0000256" key="12">
    <source>
        <dbReference type="PIRSR" id="PIRSR006816-1"/>
    </source>
</evidence>
<evidence type="ECO:0000259" key="14">
    <source>
        <dbReference type="PROSITE" id="PS51384"/>
    </source>
</evidence>
<keyword evidence="6 11" id="KW-0274">FAD</keyword>
<dbReference type="Gene3D" id="3.40.50.80">
    <property type="entry name" value="Nucleotide-binding domain of ferredoxin-NADP reductase (FNR) module"/>
    <property type="match status" value="1"/>
</dbReference>
<comment type="function">
    <text evidence="11">Responsible for channeling the electrons from the oxidation of dihydroorotate from the FMN redox center in the PyrD type B subunit to the ultimate electron acceptor NAD(+).</text>
</comment>
<sequence length="260" mass="28289">MAEKYQENAIVLEQKEIASGIFRLVLQTKEIAAQAKAGQFVSVYSKDPSKLLPRPISLCEINKTKGTLTLVYRVTGENTGTEEFSRLQKDDTVRILGPLGNGFPIDAAEGKKAFLIGGGIGIPPILQLAREMKADKQMVLGFRDSLFLMDEFQAEGQVYVATEDGSAGTKGNVLDAIRANGLSADIIYACGPTPMLRALKAYAEEHEMVCYISMEERMACGIGACLACVCKTTDKDAHSNVNNKRICKEGPVFDAREVEL</sequence>
<feature type="binding site" evidence="11 13">
    <location>
        <position position="247"/>
    </location>
    <ligand>
        <name>[2Fe-2S] cluster</name>
        <dbReference type="ChEBI" id="CHEBI:190135"/>
    </ligand>
</feature>
<evidence type="ECO:0000256" key="2">
    <source>
        <dbReference type="ARBA" id="ARBA00022448"/>
    </source>
</evidence>
<comment type="cofactor">
    <cofactor evidence="11 12">
        <name>FAD</name>
        <dbReference type="ChEBI" id="CHEBI:57692"/>
    </cofactor>
    <text evidence="11 12">Binds 1 FAD per subunit.</text>
</comment>
<dbReference type="PIRSF" id="PIRSF006816">
    <property type="entry name" value="Cyc3_hyd_g"/>
    <property type="match status" value="1"/>
</dbReference>
<name>A0A6L5YQY4_9FIRM</name>
<dbReference type="Proteomes" id="UP000474024">
    <property type="component" value="Unassembled WGS sequence"/>
</dbReference>
<dbReference type="SUPFAM" id="SSF52343">
    <property type="entry name" value="Ferredoxin reductase-like, C-terminal NADP-linked domain"/>
    <property type="match status" value="1"/>
</dbReference>
<evidence type="ECO:0000256" key="11">
    <source>
        <dbReference type="HAMAP-Rule" id="MF_01211"/>
    </source>
</evidence>
<dbReference type="NCBIfam" id="NF000798">
    <property type="entry name" value="PRK00054.1-3"/>
    <property type="match status" value="1"/>
</dbReference>
<evidence type="ECO:0000313" key="15">
    <source>
        <dbReference type="EMBL" id="MST74296.1"/>
    </source>
</evidence>
<evidence type="ECO:0000256" key="5">
    <source>
        <dbReference type="ARBA" id="ARBA00022723"/>
    </source>
</evidence>
<proteinExistence type="inferred from homology"/>
<dbReference type="Gene3D" id="2.40.30.10">
    <property type="entry name" value="Translation factors"/>
    <property type="match status" value="1"/>
</dbReference>
<dbReference type="InterPro" id="IPR050353">
    <property type="entry name" value="PyrK_electron_transfer"/>
</dbReference>
<keyword evidence="10 11" id="KW-0411">Iron-sulfur</keyword>
<evidence type="ECO:0000256" key="6">
    <source>
        <dbReference type="ARBA" id="ARBA00022827"/>
    </source>
</evidence>
<evidence type="ECO:0000256" key="8">
    <source>
        <dbReference type="ARBA" id="ARBA00022982"/>
    </source>
</evidence>
<feature type="binding site" evidence="11 13">
    <location>
        <position position="225"/>
    </location>
    <ligand>
        <name>[2Fe-2S] cluster</name>
        <dbReference type="ChEBI" id="CHEBI:190135"/>
    </ligand>
</feature>
<comment type="caution">
    <text evidence="15">The sequence shown here is derived from an EMBL/GenBank/DDBJ whole genome shotgun (WGS) entry which is preliminary data.</text>
</comment>
<dbReference type="InterPro" id="IPR017927">
    <property type="entry name" value="FAD-bd_FR_type"/>
</dbReference>
<keyword evidence="16" id="KW-1185">Reference proteome</keyword>
<dbReference type="InterPro" id="IPR019480">
    <property type="entry name" value="Dihydroorotate_DH_Fe-S-bd"/>
</dbReference>
<dbReference type="Pfam" id="PF00970">
    <property type="entry name" value="FAD_binding_6"/>
    <property type="match status" value="1"/>
</dbReference>
<keyword evidence="9 11" id="KW-0408">Iron</keyword>
<evidence type="ECO:0000256" key="3">
    <source>
        <dbReference type="ARBA" id="ARBA00022630"/>
    </source>
</evidence>
<keyword evidence="8 11" id="KW-0249">Electron transport</keyword>
<feature type="binding site" evidence="11 12">
    <location>
        <begin position="80"/>
        <end position="81"/>
    </location>
    <ligand>
        <name>FAD</name>
        <dbReference type="ChEBI" id="CHEBI:57692"/>
    </ligand>
</feature>
<dbReference type="Gene3D" id="2.10.240.10">
    <property type="entry name" value="Dihydroorotate dehydrogenase, electron transfer subunit"/>
    <property type="match status" value="1"/>
</dbReference>
<feature type="binding site" evidence="11 12">
    <location>
        <begin position="71"/>
        <end position="73"/>
    </location>
    <ligand>
        <name>FAD</name>
        <dbReference type="ChEBI" id="CHEBI:57692"/>
    </ligand>
</feature>
<dbReference type="PANTHER" id="PTHR43513:SF3">
    <property type="entry name" value="DIHYDROOROTATE DEHYDROGENASE B (NAD(+)), ELECTRON TRANSFER SUBUNIT-RELATED"/>
    <property type="match status" value="1"/>
</dbReference>
<feature type="binding site" evidence="11 13">
    <location>
        <position position="220"/>
    </location>
    <ligand>
        <name>[2Fe-2S] cluster</name>
        <dbReference type="ChEBI" id="CHEBI:190135"/>
    </ligand>
</feature>
<keyword evidence="2 11" id="KW-0813">Transport</keyword>
<dbReference type="UniPathway" id="UPA00070">
    <property type="reaction ID" value="UER00945"/>
</dbReference>
<dbReference type="Pfam" id="PF00175">
    <property type="entry name" value="NAD_binding_1"/>
    <property type="match status" value="1"/>
</dbReference>
<dbReference type="InterPro" id="IPR001433">
    <property type="entry name" value="OxRdtase_FAD/NAD-bd"/>
</dbReference>
<gene>
    <name evidence="11" type="primary">pyrK</name>
    <name evidence="15" type="ORF">FYJ75_04505</name>
</gene>
<dbReference type="EMBL" id="VUNI01000005">
    <property type="protein sequence ID" value="MST74296.1"/>
    <property type="molecule type" value="Genomic_DNA"/>
</dbReference>
<accession>A0A6L5YQY4</accession>
<dbReference type="GO" id="GO:0050660">
    <property type="term" value="F:flavin adenine dinucleotide binding"/>
    <property type="evidence" value="ECO:0007669"/>
    <property type="project" value="InterPro"/>
</dbReference>
<dbReference type="PRINTS" id="PR00409">
    <property type="entry name" value="PHDIOXRDTASE"/>
</dbReference>
<keyword evidence="7 11" id="KW-0665">Pyrimidine biosynthesis</keyword>
<dbReference type="GO" id="GO:0044205">
    <property type="term" value="P:'de novo' UMP biosynthetic process"/>
    <property type="evidence" value="ECO:0007669"/>
    <property type="project" value="UniProtKB-UniRule"/>
</dbReference>
<evidence type="ECO:0000256" key="1">
    <source>
        <dbReference type="ARBA" id="ARBA00006422"/>
    </source>
</evidence>
<dbReference type="PROSITE" id="PS51384">
    <property type="entry name" value="FAD_FR"/>
    <property type="match status" value="1"/>
</dbReference>
<evidence type="ECO:0000256" key="4">
    <source>
        <dbReference type="ARBA" id="ARBA00022714"/>
    </source>
</evidence>
<evidence type="ECO:0000256" key="13">
    <source>
        <dbReference type="PIRSR" id="PIRSR006816-2"/>
    </source>
</evidence>
<comment type="similarity">
    <text evidence="1 11">Belongs to the PyrK family.</text>
</comment>
<feature type="binding site" evidence="11 12">
    <location>
        <begin position="54"/>
        <end position="57"/>
    </location>
    <ligand>
        <name>FAD</name>
        <dbReference type="ChEBI" id="CHEBI:57692"/>
    </ligand>
</feature>
<organism evidence="15 16">
    <name type="scientific">Roseburia porci</name>
    <dbReference type="NCBI Taxonomy" id="2605790"/>
    <lineage>
        <taxon>Bacteria</taxon>
        <taxon>Bacillati</taxon>
        <taxon>Bacillota</taxon>
        <taxon>Clostridia</taxon>
        <taxon>Lachnospirales</taxon>
        <taxon>Lachnospiraceae</taxon>
        <taxon>Roseburia</taxon>
    </lineage>
</organism>
<dbReference type="Pfam" id="PF10418">
    <property type="entry name" value="DHODB_Fe-S_bind"/>
    <property type="match status" value="1"/>
</dbReference>
<dbReference type="HAMAP" id="MF_01211">
    <property type="entry name" value="DHODB_Fe_S_bind"/>
    <property type="match status" value="1"/>
</dbReference>
<dbReference type="AlphaFoldDB" id="A0A6L5YQY4"/>
<evidence type="ECO:0000256" key="10">
    <source>
        <dbReference type="ARBA" id="ARBA00023014"/>
    </source>
</evidence>
<comment type="subunit">
    <text evidence="11">Heterotetramer of 2 PyrK and 2 PyrD type B subunits.</text>
</comment>
<dbReference type="CDD" id="cd06218">
    <property type="entry name" value="DHOD_e_trans"/>
    <property type="match status" value="1"/>
</dbReference>
<dbReference type="InterPro" id="IPR023455">
    <property type="entry name" value="Dihydroorotate_DHASE_ETsu"/>
</dbReference>
<dbReference type="InterPro" id="IPR037117">
    <property type="entry name" value="Dihydroorotate_DH_ele_sf"/>
</dbReference>
<dbReference type="InterPro" id="IPR012165">
    <property type="entry name" value="Cyt_c3_hydrogenase_gsu"/>
</dbReference>
<dbReference type="PANTHER" id="PTHR43513">
    <property type="entry name" value="DIHYDROOROTATE DEHYDROGENASE B (NAD(+)), ELECTRON TRANSFER SUBUNIT"/>
    <property type="match status" value="1"/>
</dbReference>
<dbReference type="InterPro" id="IPR039261">
    <property type="entry name" value="FNR_nucleotide-bd"/>
</dbReference>
<dbReference type="GO" id="GO:0009055">
    <property type="term" value="F:electron transfer activity"/>
    <property type="evidence" value="ECO:0007669"/>
    <property type="project" value="UniProtKB-UniRule"/>
</dbReference>
<dbReference type="InterPro" id="IPR017938">
    <property type="entry name" value="Riboflavin_synthase-like_b-brl"/>
</dbReference>
<dbReference type="GO" id="GO:0016491">
    <property type="term" value="F:oxidoreductase activity"/>
    <property type="evidence" value="ECO:0007669"/>
    <property type="project" value="InterPro"/>
</dbReference>
<keyword evidence="3 11" id="KW-0285">Flavoprotein</keyword>
<dbReference type="SUPFAM" id="SSF63380">
    <property type="entry name" value="Riboflavin synthase domain-like"/>
    <property type="match status" value="1"/>
</dbReference>